<organism evidence="2 3">
    <name type="scientific">Catenulispora yoronensis</name>
    <dbReference type="NCBI Taxonomy" id="450799"/>
    <lineage>
        <taxon>Bacteria</taxon>
        <taxon>Bacillati</taxon>
        <taxon>Actinomycetota</taxon>
        <taxon>Actinomycetes</taxon>
        <taxon>Catenulisporales</taxon>
        <taxon>Catenulisporaceae</taxon>
        <taxon>Catenulispora</taxon>
    </lineage>
</organism>
<keyword evidence="3" id="KW-1185">Reference proteome</keyword>
<dbReference type="Proteomes" id="UP001500751">
    <property type="component" value="Unassembled WGS sequence"/>
</dbReference>
<dbReference type="EMBL" id="BAAAQN010000087">
    <property type="protein sequence ID" value="GAA2062325.1"/>
    <property type="molecule type" value="Genomic_DNA"/>
</dbReference>
<feature type="signal peptide" evidence="1">
    <location>
        <begin position="1"/>
        <end position="30"/>
    </location>
</feature>
<reference evidence="3" key="1">
    <citation type="journal article" date="2019" name="Int. J. Syst. Evol. Microbiol.">
        <title>The Global Catalogue of Microorganisms (GCM) 10K type strain sequencing project: providing services to taxonomists for standard genome sequencing and annotation.</title>
        <authorList>
            <consortium name="The Broad Institute Genomics Platform"/>
            <consortium name="The Broad Institute Genome Sequencing Center for Infectious Disease"/>
            <person name="Wu L."/>
            <person name="Ma J."/>
        </authorList>
    </citation>
    <scope>NUCLEOTIDE SEQUENCE [LARGE SCALE GENOMIC DNA]</scope>
    <source>
        <strain evidence="3">JCM 16014</strain>
    </source>
</reference>
<comment type="caution">
    <text evidence="2">The sequence shown here is derived from an EMBL/GenBank/DDBJ whole genome shotgun (WGS) entry which is preliminary data.</text>
</comment>
<evidence type="ECO:0000313" key="3">
    <source>
        <dbReference type="Proteomes" id="UP001500751"/>
    </source>
</evidence>
<evidence type="ECO:0000313" key="2">
    <source>
        <dbReference type="EMBL" id="GAA2062325.1"/>
    </source>
</evidence>
<sequence>MFKNHRATTRALGLATLTGIALAGAPAALAATHAPDDSGGWTAVPEALSAVSSHDVADGLDYIKLYPLAGGPLDLLSNTVRVPVGGAQLSTFPITAPFHDGLPLREVPIVHSLLP</sequence>
<feature type="chain" id="PRO_5045158344" evidence="1">
    <location>
        <begin position="31"/>
        <end position="115"/>
    </location>
</feature>
<gene>
    <name evidence="2" type="ORF">GCM10009839_86800</name>
</gene>
<keyword evidence="1" id="KW-0732">Signal</keyword>
<protein>
    <submittedName>
        <fullName evidence="2">Uncharacterized protein</fullName>
    </submittedName>
</protein>
<proteinExistence type="predicted"/>
<dbReference type="RefSeq" id="WP_344671604.1">
    <property type="nucleotide sequence ID" value="NZ_BAAAQN010000087.1"/>
</dbReference>
<name>A0ABP5H0Y3_9ACTN</name>
<evidence type="ECO:0000256" key="1">
    <source>
        <dbReference type="SAM" id="SignalP"/>
    </source>
</evidence>
<accession>A0ABP5H0Y3</accession>